<dbReference type="PANTHER" id="PTHR44936">
    <property type="entry name" value="SENSOR PROTEIN CREC"/>
    <property type="match status" value="1"/>
</dbReference>
<dbReference type="GO" id="GO:0016301">
    <property type="term" value="F:kinase activity"/>
    <property type="evidence" value="ECO:0007669"/>
    <property type="project" value="UniProtKB-KW"/>
</dbReference>
<evidence type="ECO:0000313" key="11">
    <source>
        <dbReference type="EMBL" id="UZD54372.1"/>
    </source>
</evidence>
<evidence type="ECO:0000256" key="9">
    <source>
        <dbReference type="SAM" id="MobiDB-lite"/>
    </source>
</evidence>
<proteinExistence type="predicted"/>
<dbReference type="InterPro" id="IPR005467">
    <property type="entry name" value="His_kinase_dom"/>
</dbReference>
<dbReference type="RefSeq" id="WP_264891941.1">
    <property type="nucleotide sequence ID" value="NZ_CP110257.1"/>
</dbReference>
<evidence type="ECO:0000256" key="1">
    <source>
        <dbReference type="ARBA" id="ARBA00000085"/>
    </source>
</evidence>
<dbReference type="InterPro" id="IPR036097">
    <property type="entry name" value="HisK_dim/P_sf"/>
</dbReference>
<evidence type="ECO:0000256" key="3">
    <source>
        <dbReference type="ARBA" id="ARBA00012438"/>
    </source>
</evidence>
<dbReference type="Pfam" id="PF02518">
    <property type="entry name" value="HATPase_c"/>
    <property type="match status" value="1"/>
</dbReference>
<dbReference type="SMART" id="SM00387">
    <property type="entry name" value="HATPase_c"/>
    <property type="match status" value="1"/>
</dbReference>
<keyword evidence="4" id="KW-0472">Membrane</keyword>
<evidence type="ECO:0000256" key="8">
    <source>
        <dbReference type="ARBA" id="ARBA00022840"/>
    </source>
</evidence>
<dbReference type="SUPFAM" id="SSF47384">
    <property type="entry name" value="Homodimeric domain of signal transducing histidine kinase"/>
    <property type="match status" value="1"/>
</dbReference>
<dbReference type="EC" id="2.7.13.3" evidence="3"/>
<feature type="compositionally biased region" description="Gly residues" evidence="9">
    <location>
        <begin position="353"/>
        <end position="363"/>
    </location>
</feature>
<sequence length="435" mass="45907">MAWSLLWSLAVAGAAALATRHEVDELLDDALQAAAEVLAAALAADLRTAGVVATPVLPPSGRFAWQIVAHRGGEGALASRSSTAPQTPWTSTPTAGFSDAPGWRVFGAPLGHEGHMLYVAQTHDERREARTDMVLSAALAALAIALLTQVWLRGRVRHELEPLDRLAEHLRTHDPLAPDATLPAAERSELVPVHDALEQLSERLQRRLAHERAFSAHAAHALRTPLAGLDAQLATALKECPPTLQPRLTRARAAVSRLRRVVAALLALFRSDVEVRPEPVDLVSLVERLPTEELQVDVRGAAVLRADPDLLAAALVNLLDNAVRHGARRVTLTAEQGQGLGSSPPGLTPTPRGGVGPASGGRAPGLTVEDDGPGVDEARRAELQAALDAQAYEGRTGLGLMLADMVARAHGGRLQLLPAAHGFAVRLVLGASDEA</sequence>
<keyword evidence="4" id="KW-1003">Cell membrane</keyword>
<evidence type="ECO:0000313" key="12">
    <source>
        <dbReference type="Proteomes" id="UP001163266"/>
    </source>
</evidence>
<dbReference type="Proteomes" id="UP001163266">
    <property type="component" value="Chromosome"/>
</dbReference>
<dbReference type="InterPro" id="IPR003594">
    <property type="entry name" value="HATPase_dom"/>
</dbReference>
<comment type="catalytic activity">
    <reaction evidence="1">
        <text>ATP + protein L-histidine = ADP + protein N-phospho-L-histidine.</text>
        <dbReference type="EC" id="2.7.13.3"/>
    </reaction>
</comment>
<dbReference type="Gene3D" id="3.30.565.10">
    <property type="entry name" value="Histidine kinase-like ATPase, C-terminal domain"/>
    <property type="match status" value="1"/>
</dbReference>
<keyword evidence="6" id="KW-0547">Nucleotide-binding</keyword>
<dbReference type="PROSITE" id="PS50109">
    <property type="entry name" value="HIS_KIN"/>
    <property type="match status" value="1"/>
</dbReference>
<evidence type="ECO:0000259" key="10">
    <source>
        <dbReference type="PROSITE" id="PS50109"/>
    </source>
</evidence>
<comment type="subcellular location">
    <subcellularLocation>
        <location evidence="2">Cell membrane</location>
        <topology evidence="2">Multi-pass membrane protein</topology>
    </subcellularLocation>
</comment>
<dbReference type="PANTHER" id="PTHR44936:SF10">
    <property type="entry name" value="SENSOR PROTEIN RSTB"/>
    <property type="match status" value="1"/>
</dbReference>
<keyword evidence="7 11" id="KW-0418">Kinase</keyword>
<dbReference type="EMBL" id="CP110257">
    <property type="protein sequence ID" value="UZD54372.1"/>
    <property type="molecule type" value="Genomic_DNA"/>
</dbReference>
<evidence type="ECO:0000256" key="6">
    <source>
        <dbReference type="ARBA" id="ARBA00022741"/>
    </source>
</evidence>
<dbReference type="Gene3D" id="1.10.287.130">
    <property type="match status" value="1"/>
</dbReference>
<evidence type="ECO:0000256" key="2">
    <source>
        <dbReference type="ARBA" id="ARBA00004651"/>
    </source>
</evidence>
<dbReference type="InterPro" id="IPR003661">
    <property type="entry name" value="HisK_dim/P_dom"/>
</dbReference>
<dbReference type="InterPro" id="IPR036890">
    <property type="entry name" value="HATPase_C_sf"/>
</dbReference>
<dbReference type="CDD" id="cd00082">
    <property type="entry name" value="HisKA"/>
    <property type="match status" value="1"/>
</dbReference>
<reference evidence="11" key="1">
    <citation type="submission" date="2022-10" db="EMBL/GenBank/DDBJ databases">
        <title>Complete genome sequence of Schlegelella aquatica LMG 23380.</title>
        <authorList>
            <person name="Musilova J."/>
            <person name="Kourilova X."/>
            <person name="Bezdicek M."/>
            <person name="Hermankova K."/>
            <person name="Obruca S."/>
            <person name="Sedlar K."/>
        </authorList>
    </citation>
    <scope>NUCLEOTIDE SEQUENCE</scope>
    <source>
        <strain evidence="11">LMG 23380</strain>
    </source>
</reference>
<dbReference type="Pfam" id="PF00512">
    <property type="entry name" value="HisKA"/>
    <property type="match status" value="1"/>
</dbReference>
<organism evidence="11 12">
    <name type="scientific">Caldimonas aquatica</name>
    <dbReference type="NCBI Taxonomy" id="376175"/>
    <lineage>
        <taxon>Bacteria</taxon>
        <taxon>Pseudomonadati</taxon>
        <taxon>Pseudomonadota</taxon>
        <taxon>Betaproteobacteria</taxon>
        <taxon>Burkholderiales</taxon>
        <taxon>Sphaerotilaceae</taxon>
        <taxon>Caldimonas</taxon>
    </lineage>
</organism>
<dbReference type="SUPFAM" id="SSF55874">
    <property type="entry name" value="ATPase domain of HSP90 chaperone/DNA topoisomerase II/histidine kinase"/>
    <property type="match status" value="1"/>
</dbReference>
<name>A0ABY6MQU0_9BURK</name>
<protein>
    <recommendedName>
        <fullName evidence="3">histidine kinase</fullName>
        <ecNumber evidence="3">2.7.13.3</ecNumber>
    </recommendedName>
</protein>
<feature type="region of interest" description="Disordered" evidence="9">
    <location>
        <begin position="333"/>
        <end position="372"/>
    </location>
</feature>
<evidence type="ECO:0000256" key="4">
    <source>
        <dbReference type="ARBA" id="ARBA00022475"/>
    </source>
</evidence>
<keyword evidence="8" id="KW-0067">ATP-binding</keyword>
<accession>A0ABY6MQU0</accession>
<evidence type="ECO:0000256" key="5">
    <source>
        <dbReference type="ARBA" id="ARBA00022679"/>
    </source>
</evidence>
<keyword evidence="5" id="KW-0808">Transferase</keyword>
<gene>
    <name evidence="11" type="ORF">OMP39_11935</name>
</gene>
<keyword evidence="12" id="KW-1185">Reference proteome</keyword>
<evidence type="ECO:0000256" key="7">
    <source>
        <dbReference type="ARBA" id="ARBA00022777"/>
    </source>
</evidence>
<feature type="domain" description="Histidine kinase" evidence="10">
    <location>
        <begin position="217"/>
        <end position="433"/>
    </location>
</feature>
<dbReference type="SMART" id="SM00388">
    <property type="entry name" value="HisKA"/>
    <property type="match status" value="1"/>
</dbReference>
<dbReference type="CDD" id="cd00075">
    <property type="entry name" value="HATPase"/>
    <property type="match status" value="1"/>
</dbReference>
<dbReference type="InterPro" id="IPR050980">
    <property type="entry name" value="2C_sensor_his_kinase"/>
</dbReference>